<dbReference type="Gene3D" id="3.40.50.2020">
    <property type="match status" value="1"/>
</dbReference>
<gene>
    <name evidence="2" type="ORF">AAX29_01573</name>
</gene>
<dbReference type="InterPro" id="IPR029057">
    <property type="entry name" value="PRTase-like"/>
</dbReference>
<dbReference type="AlphaFoldDB" id="A0A1C0B6C4"/>
<dbReference type="SUPFAM" id="SSF53271">
    <property type="entry name" value="PRTase-like"/>
    <property type="match status" value="1"/>
</dbReference>
<keyword evidence="1" id="KW-1133">Transmembrane helix</keyword>
<sequence>MDLFDNIILNIIVIITSISGVILVIESTGFLPYKFTKWLTRNKIDTTIEVLKNLGFDVKENKEKVHKCLYDEKNIKRIEEKLDKCKINKQVEIGKSTSGHFFSGYIDLMGACCNERTAQDFARELHTFSKKLNLDYDFIVTSKLGTPILAYEYSKLVKKPFVLHSEEEKFRLKNANKKEVKSKFDFGILKPKKLKKALIVDDSTTGGRKVLDIIDDLRKYNYEITDCLVVFVPIGKNVENKLKEKNVNLHKIIEIKTKIEE</sequence>
<evidence type="ECO:0000256" key="1">
    <source>
        <dbReference type="SAM" id="Phobius"/>
    </source>
</evidence>
<keyword evidence="1" id="KW-0812">Transmembrane</keyword>
<dbReference type="GO" id="GO:0016757">
    <property type="term" value="F:glycosyltransferase activity"/>
    <property type="evidence" value="ECO:0007669"/>
    <property type="project" value="UniProtKB-KW"/>
</dbReference>
<keyword evidence="2" id="KW-0808">Transferase</keyword>
<name>A0A1C0B6C4_9BACT</name>
<organism evidence="2 3">
    <name type="scientific">Aliarcobacter thereius</name>
    <dbReference type="NCBI Taxonomy" id="544718"/>
    <lineage>
        <taxon>Bacteria</taxon>
        <taxon>Pseudomonadati</taxon>
        <taxon>Campylobacterota</taxon>
        <taxon>Epsilonproteobacteria</taxon>
        <taxon>Campylobacterales</taxon>
        <taxon>Arcobacteraceae</taxon>
        <taxon>Aliarcobacter</taxon>
    </lineage>
</organism>
<dbReference type="STRING" id="544718.AAX25_01775"/>
<dbReference type="EMBL" id="LCUJ01000005">
    <property type="protein sequence ID" value="OCL98660.1"/>
    <property type="molecule type" value="Genomic_DNA"/>
</dbReference>
<keyword evidence="1" id="KW-0472">Membrane</keyword>
<protein>
    <submittedName>
        <fullName evidence="2">Orotate phosphoribosyltransferase</fullName>
    </submittedName>
</protein>
<dbReference type="RefSeq" id="WP_066184816.1">
    <property type="nucleotide sequence ID" value="NZ_LCUJ01000005.1"/>
</dbReference>
<dbReference type="Proteomes" id="UP000093281">
    <property type="component" value="Unassembled WGS sequence"/>
</dbReference>
<keyword evidence="2" id="KW-0328">Glycosyltransferase</keyword>
<reference evidence="3" key="1">
    <citation type="submission" date="2015-05" db="EMBL/GenBank/DDBJ databases">
        <authorList>
            <person name="Rovetto F."/>
            <person name="Cocolin L."/>
            <person name="Illeghems K."/>
            <person name="Van Nieuwerburgh F."/>
            <person name="Houf K."/>
        </authorList>
    </citation>
    <scope>NUCLEOTIDE SEQUENCE [LARGE SCALE GENOMIC DNA]</scope>
    <source>
        <strain evidence="3">DU22</strain>
    </source>
</reference>
<comment type="caution">
    <text evidence="2">The sequence shown here is derived from an EMBL/GenBank/DDBJ whole genome shotgun (WGS) entry which is preliminary data.</text>
</comment>
<evidence type="ECO:0000313" key="2">
    <source>
        <dbReference type="EMBL" id="OCL98660.1"/>
    </source>
</evidence>
<evidence type="ECO:0000313" key="3">
    <source>
        <dbReference type="Proteomes" id="UP000093281"/>
    </source>
</evidence>
<feature type="transmembrane region" description="Helical" evidence="1">
    <location>
        <begin position="6"/>
        <end position="33"/>
    </location>
</feature>
<proteinExistence type="predicted"/>
<dbReference type="OrthoDB" id="9802134at2"/>
<accession>A0A1C0B6C4</accession>